<name>A0A8X7WI30_BRACI</name>
<dbReference type="Proteomes" id="UP000886595">
    <property type="component" value="Unassembled WGS sequence"/>
</dbReference>
<sequence length="126" mass="13710">MILAFFDVTRSSPNFRFADAPVAIRLTEQTRFIELTEPMFPYTDADLQVLMAFANTNRELPGAGSMVKSCTDLKNNVHVNMRGCNNGGTLKGHTGQEAIHNAVPVVSVPTSEVTKATDEVPTVKKA</sequence>
<evidence type="ECO:0000313" key="2">
    <source>
        <dbReference type="Proteomes" id="UP000886595"/>
    </source>
</evidence>
<evidence type="ECO:0000313" key="1">
    <source>
        <dbReference type="EMBL" id="KAG2329876.1"/>
    </source>
</evidence>
<comment type="caution">
    <text evidence="1">The sequence shown here is derived from an EMBL/GenBank/DDBJ whole genome shotgun (WGS) entry which is preliminary data.</text>
</comment>
<proteinExistence type="predicted"/>
<dbReference type="EMBL" id="JAAMPC010000001">
    <property type="protein sequence ID" value="KAG2329876.1"/>
    <property type="molecule type" value="Genomic_DNA"/>
</dbReference>
<gene>
    <name evidence="1" type="ORF">Bca52824_001056</name>
</gene>
<dbReference type="AlphaFoldDB" id="A0A8X7WI30"/>
<keyword evidence="2" id="KW-1185">Reference proteome</keyword>
<accession>A0A8X7WI30</accession>
<reference evidence="1 2" key="1">
    <citation type="submission" date="2020-02" db="EMBL/GenBank/DDBJ databases">
        <authorList>
            <person name="Ma Q."/>
            <person name="Huang Y."/>
            <person name="Song X."/>
            <person name="Pei D."/>
        </authorList>
    </citation>
    <scope>NUCLEOTIDE SEQUENCE [LARGE SCALE GENOMIC DNA]</scope>
    <source>
        <strain evidence="1">Sxm20200214</strain>
        <tissue evidence="1">Leaf</tissue>
    </source>
</reference>
<protein>
    <submittedName>
        <fullName evidence="1">Uncharacterized protein</fullName>
    </submittedName>
</protein>
<organism evidence="1 2">
    <name type="scientific">Brassica carinata</name>
    <name type="common">Ethiopian mustard</name>
    <name type="synonym">Abyssinian cabbage</name>
    <dbReference type="NCBI Taxonomy" id="52824"/>
    <lineage>
        <taxon>Eukaryota</taxon>
        <taxon>Viridiplantae</taxon>
        <taxon>Streptophyta</taxon>
        <taxon>Embryophyta</taxon>
        <taxon>Tracheophyta</taxon>
        <taxon>Spermatophyta</taxon>
        <taxon>Magnoliopsida</taxon>
        <taxon>eudicotyledons</taxon>
        <taxon>Gunneridae</taxon>
        <taxon>Pentapetalae</taxon>
        <taxon>rosids</taxon>
        <taxon>malvids</taxon>
        <taxon>Brassicales</taxon>
        <taxon>Brassicaceae</taxon>
        <taxon>Brassiceae</taxon>
        <taxon>Brassica</taxon>
    </lineage>
</organism>